<dbReference type="KEGG" id="daq:DAQ1742_01823"/>
<keyword evidence="2" id="KW-0812">Transmembrane</keyword>
<organism evidence="4 5">
    <name type="scientific">Dickeya aquatica</name>
    <dbReference type="NCBI Taxonomy" id="1401087"/>
    <lineage>
        <taxon>Bacteria</taxon>
        <taxon>Pseudomonadati</taxon>
        <taxon>Pseudomonadota</taxon>
        <taxon>Gammaproteobacteria</taxon>
        <taxon>Enterobacterales</taxon>
        <taxon>Pectobacteriaceae</taxon>
        <taxon>Dickeya</taxon>
    </lineage>
</organism>
<accession>A0A375A9Q1</accession>
<feature type="region of interest" description="Disordered" evidence="1">
    <location>
        <begin position="102"/>
        <end position="123"/>
    </location>
</feature>
<evidence type="ECO:0000313" key="4">
    <source>
        <dbReference type="EMBL" id="SLM62760.1"/>
    </source>
</evidence>
<feature type="signal peptide" evidence="3">
    <location>
        <begin position="1"/>
        <end position="19"/>
    </location>
</feature>
<dbReference type="AlphaFoldDB" id="A0A375A9Q1"/>
<feature type="chain" id="PRO_5016885938" evidence="3">
    <location>
        <begin position="20"/>
        <end position="183"/>
    </location>
</feature>
<evidence type="ECO:0000256" key="1">
    <source>
        <dbReference type="SAM" id="MobiDB-lite"/>
    </source>
</evidence>
<dbReference type="EMBL" id="LT615367">
    <property type="protein sequence ID" value="SLM62760.1"/>
    <property type="molecule type" value="Genomic_DNA"/>
</dbReference>
<proteinExistence type="predicted"/>
<evidence type="ECO:0000313" key="5">
    <source>
        <dbReference type="Proteomes" id="UP000294820"/>
    </source>
</evidence>
<gene>
    <name evidence="4" type="ORF">DAQ1742_01823</name>
</gene>
<dbReference type="RefSeq" id="WP_035342556.1">
    <property type="nucleotide sequence ID" value="NZ_LT615367.1"/>
</dbReference>
<feature type="compositionally biased region" description="Low complexity" evidence="1">
    <location>
        <begin position="107"/>
        <end position="123"/>
    </location>
</feature>
<evidence type="ECO:0000256" key="2">
    <source>
        <dbReference type="SAM" id="Phobius"/>
    </source>
</evidence>
<reference evidence="4 5" key="1">
    <citation type="submission" date="2016-09" db="EMBL/GenBank/DDBJ databases">
        <authorList>
            <person name="Reverchon S."/>
            <person name="Nasser W."/>
            <person name="Leonard S."/>
            <person name="Brochier C."/>
            <person name="Duprey A."/>
        </authorList>
    </citation>
    <scope>NUCLEOTIDE SEQUENCE [LARGE SCALE GENOMIC DNA]</scope>
    <source>
        <strain evidence="4 5">174/2</strain>
    </source>
</reference>
<keyword evidence="5" id="KW-1185">Reference proteome</keyword>
<protein>
    <submittedName>
        <fullName evidence="4">Additional component NikL of nickel ECF transporter</fullName>
    </submittedName>
</protein>
<dbReference type="Proteomes" id="UP000294820">
    <property type="component" value="Chromosome 1"/>
</dbReference>
<name>A0A375A9Q1_9GAMM</name>
<keyword evidence="3" id="KW-0732">Signal</keyword>
<sequence length="183" mass="19558">MYRWLLMLLAFMLASPVSAHSLRVFAKVDGTTVSGYAFFIGGGRPDGVRWVAKMQDTTVATGTTDTNGGYNFSVTLPVTTSLAITVDTGEGHIATATLAPERFGKDTSGPTSTSTPLTSVTNNTSNAEVPAQLVEAAVERQVGPLLERIEQMDSRMRFTDIMSGIFLIIGLAGIGLWVLGRKR</sequence>
<evidence type="ECO:0000256" key="3">
    <source>
        <dbReference type="SAM" id="SignalP"/>
    </source>
</evidence>
<keyword evidence="2" id="KW-0472">Membrane</keyword>
<keyword evidence="2" id="KW-1133">Transmembrane helix</keyword>
<feature type="transmembrane region" description="Helical" evidence="2">
    <location>
        <begin position="161"/>
        <end position="180"/>
    </location>
</feature>